<dbReference type="AlphaFoldDB" id="A0A5D3BSF3"/>
<proteinExistence type="predicted"/>
<keyword evidence="2" id="KW-0812">Transmembrane</keyword>
<evidence type="ECO:0000313" key="4">
    <source>
        <dbReference type="EMBL" id="TYK01156.1"/>
    </source>
</evidence>
<dbReference type="EMBL" id="SSTE01013280">
    <property type="protein sequence ID" value="KAA0047160.1"/>
    <property type="molecule type" value="Genomic_DNA"/>
</dbReference>
<protein>
    <submittedName>
        <fullName evidence="4">Uncharacterized protein</fullName>
    </submittedName>
</protein>
<feature type="transmembrane region" description="Helical" evidence="2">
    <location>
        <begin position="12"/>
        <end position="38"/>
    </location>
</feature>
<keyword evidence="2" id="KW-1133">Transmembrane helix</keyword>
<evidence type="ECO:0000256" key="2">
    <source>
        <dbReference type="SAM" id="Phobius"/>
    </source>
</evidence>
<evidence type="ECO:0000256" key="1">
    <source>
        <dbReference type="SAM" id="MobiDB-lite"/>
    </source>
</evidence>
<organism evidence="4 6">
    <name type="scientific">Cucumis melo var. makuwa</name>
    <name type="common">Oriental melon</name>
    <dbReference type="NCBI Taxonomy" id="1194695"/>
    <lineage>
        <taxon>Eukaryota</taxon>
        <taxon>Viridiplantae</taxon>
        <taxon>Streptophyta</taxon>
        <taxon>Embryophyta</taxon>
        <taxon>Tracheophyta</taxon>
        <taxon>Spermatophyta</taxon>
        <taxon>Magnoliopsida</taxon>
        <taxon>eudicotyledons</taxon>
        <taxon>Gunneridae</taxon>
        <taxon>Pentapetalae</taxon>
        <taxon>rosids</taxon>
        <taxon>fabids</taxon>
        <taxon>Cucurbitales</taxon>
        <taxon>Cucurbitaceae</taxon>
        <taxon>Benincaseae</taxon>
        <taxon>Cucumis</taxon>
    </lineage>
</organism>
<dbReference type="EMBL" id="SSTD01016302">
    <property type="protein sequence ID" value="TYK01156.1"/>
    <property type="molecule type" value="Genomic_DNA"/>
</dbReference>
<gene>
    <name evidence="4" type="ORF">E5676_scaffold109G00360</name>
    <name evidence="3" type="ORF">E6C27_scaffold83G00320</name>
</gene>
<accession>A0A5D3BSF3</accession>
<feature type="region of interest" description="Disordered" evidence="1">
    <location>
        <begin position="66"/>
        <end position="107"/>
    </location>
</feature>
<reference evidence="5 6" key="1">
    <citation type="submission" date="2019-08" db="EMBL/GenBank/DDBJ databases">
        <title>Draft genome sequences of two oriental melons (Cucumis melo L. var makuwa).</title>
        <authorList>
            <person name="Kwon S.-Y."/>
        </authorList>
    </citation>
    <scope>NUCLEOTIDE SEQUENCE [LARGE SCALE GENOMIC DNA]</scope>
    <source>
        <strain evidence="6">cv. Chang Bougi</strain>
        <strain evidence="5">cv. SW 3</strain>
        <tissue evidence="4">Leaf</tissue>
    </source>
</reference>
<sequence length="171" mass="18443">MISLFLLESYYLFLGNVPVVAVVALLLYVVVAAAGPLLQSLSSSVCLKLPFCRVVFEASRAVVESQPQANRADSPQAASRSRRSPPLPSAAVTSRPPRPAAIVRRNRASTTEIEHRLSMLQSRAVPAPPQPESRHHPTRTRVRSLRIAARPASCVCSTLQAAPPSSLLALF</sequence>
<evidence type="ECO:0000313" key="3">
    <source>
        <dbReference type="EMBL" id="KAA0047160.1"/>
    </source>
</evidence>
<comment type="caution">
    <text evidence="4">The sequence shown here is derived from an EMBL/GenBank/DDBJ whole genome shotgun (WGS) entry which is preliminary data.</text>
</comment>
<keyword evidence="2" id="KW-0472">Membrane</keyword>
<dbReference type="Proteomes" id="UP000321947">
    <property type="component" value="Unassembled WGS sequence"/>
</dbReference>
<evidence type="ECO:0000313" key="5">
    <source>
        <dbReference type="Proteomes" id="UP000321393"/>
    </source>
</evidence>
<dbReference type="Proteomes" id="UP000321393">
    <property type="component" value="Unassembled WGS sequence"/>
</dbReference>
<feature type="region of interest" description="Disordered" evidence="1">
    <location>
        <begin position="121"/>
        <end position="140"/>
    </location>
</feature>
<evidence type="ECO:0000313" key="6">
    <source>
        <dbReference type="Proteomes" id="UP000321947"/>
    </source>
</evidence>
<name>A0A5D3BSF3_CUCMM</name>